<gene>
    <name evidence="1" type="ORF">JOE21_001932</name>
</gene>
<name>A0ABU1IMC8_9BACL</name>
<comment type="caution">
    <text evidence="1">The sequence shown here is derived from an EMBL/GenBank/DDBJ whole genome shotgun (WGS) entry which is preliminary data.</text>
</comment>
<dbReference type="RefSeq" id="WP_309865163.1">
    <property type="nucleotide sequence ID" value="NZ_JAVDQG010000004.1"/>
</dbReference>
<evidence type="ECO:0000313" key="2">
    <source>
        <dbReference type="Proteomes" id="UP001185012"/>
    </source>
</evidence>
<reference evidence="1 2" key="1">
    <citation type="submission" date="2023-07" db="EMBL/GenBank/DDBJ databases">
        <title>Genomic Encyclopedia of Type Strains, Phase IV (KMG-IV): sequencing the most valuable type-strain genomes for metagenomic binning, comparative biology and taxonomic classification.</title>
        <authorList>
            <person name="Goeker M."/>
        </authorList>
    </citation>
    <scope>NUCLEOTIDE SEQUENCE [LARGE SCALE GENOMIC DNA]</scope>
    <source>
        <strain evidence="1 2">DSM 45903</strain>
    </source>
</reference>
<dbReference type="EMBL" id="JAVDQG010000004">
    <property type="protein sequence ID" value="MDR6225926.1"/>
    <property type="molecule type" value="Genomic_DNA"/>
</dbReference>
<proteinExistence type="predicted"/>
<keyword evidence="2" id="KW-1185">Reference proteome</keyword>
<accession>A0ABU1IMC8</accession>
<evidence type="ECO:0000313" key="1">
    <source>
        <dbReference type="EMBL" id="MDR6225926.1"/>
    </source>
</evidence>
<organism evidence="1 2">
    <name type="scientific">Desmospora profundinema</name>
    <dbReference type="NCBI Taxonomy" id="1571184"/>
    <lineage>
        <taxon>Bacteria</taxon>
        <taxon>Bacillati</taxon>
        <taxon>Bacillota</taxon>
        <taxon>Bacilli</taxon>
        <taxon>Bacillales</taxon>
        <taxon>Thermoactinomycetaceae</taxon>
        <taxon>Desmospora</taxon>
    </lineage>
</organism>
<sequence>MGFCCGATMVGAVGTLRQGSTLVHNVPLLFCPVCHHVEVHHAVEDEFQLMLEYAQGDGAREVNLIDTIEPDMIAEWKECCTSFQDGHPEAVLREQIDMALDLMGVAKTLGDKEWEDSLKGRLHILGKRFQRYQKTQMR</sequence>
<protein>
    <submittedName>
        <fullName evidence="1">Uncharacterized protein</fullName>
    </submittedName>
</protein>
<dbReference type="Proteomes" id="UP001185012">
    <property type="component" value="Unassembled WGS sequence"/>
</dbReference>